<protein>
    <submittedName>
        <fullName evidence="2">Uncharacterized protein</fullName>
    </submittedName>
</protein>
<evidence type="ECO:0000256" key="1">
    <source>
        <dbReference type="SAM" id="MobiDB-lite"/>
    </source>
</evidence>
<evidence type="ECO:0000313" key="5">
    <source>
        <dbReference type="EMBL" id="QJI05096.1"/>
    </source>
</evidence>
<dbReference type="EMBL" id="MT143978">
    <property type="protein sequence ID" value="QJA44638.1"/>
    <property type="molecule type" value="Genomic_DNA"/>
</dbReference>
<dbReference type="EMBL" id="MT144665">
    <property type="protein sequence ID" value="QJH96840.1"/>
    <property type="molecule type" value="Genomic_DNA"/>
</dbReference>
<name>A0A6H1ZAT0_9ZZZZ</name>
<feature type="region of interest" description="Disordered" evidence="1">
    <location>
        <begin position="76"/>
        <end position="95"/>
    </location>
</feature>
<gene>
    <name evidence="5" type="ORF">MM415A00133_0039</name>
    <name evidence="3" type="ORF">MM415B00206_0052</name>
    <name evidence="2" type="ORF">TM448A00125_0034</name>
    <name evidence="4" type="ORF">TM448B00851_0001</name>
</gene>
<proteinExistence type="predicted"/>
<evidence type="ECO:0000313" key="3">
    <source>
        <dbReference type="EMBL" id="QJA67535.1"/>
    </source>
</evidence>
<accession>A0A6H1ZAT0</accession>
<dbReference type="EMBL" id="MT141572">
    <property type="protein sequence ID" value="QJA67535.1"/>
    <property type="molecule type" value="Genomic_DNA"/>
</dbReference>
<reference evidence="2" key="1">
    <citation type="submission" date="2020-03" db="EMBL/GenBank/DDBJ databases">
        <title>The deep terrestrial virosphere.</title>
        <authorList>
            <person name="Holmfeldt K."/>
            <person name="Nilsson E."/>
            <person name="Simone D."/>
            <person name="Lopez-Fernandez M."/>
            <person name="Wu X."/>
            <person name="de Brujin I."/>
            <person name="Lundin D."/>
            <person name="Andersson A."/>
            <person name="Bertilsson S."/>
            <person name="Dopson M."/>
        </authorList>
    </citation>
    <scope>NUCLEOTIDE SEQUENCE</scope>
    <source>
        <strain evidence="5">MM415A00133</strain>
        <strain evidence="3">MM415B00206</strain>
        <strain evidence="2">TM448A00125</strain>
        <strain evidence="4">TM448B00851</strain>
    </source>
</reference>
<dbReference type="AlphaFoldDB" id="A0A6H1ZAT0"/>
<evidence type="ECO:0000313" key="2">
    <source>
        <dbReference type="EMBL" id="QJA44638.1"/>
    </source>
</evidence>
<organism evidence="2">
    <name type="scientific">viral metagenome</name>
    <dbReference type="NCBI Taxonomy" id="1070528"/>
    <lineage>
        <taxon>unclassified sequences</taxon>
        <taxon>metagenomes</taxon>
        <taxon>organismal metagenomes</taxon>
    </lineage>
</organism>
<sequence length="95" mass="10884">MSTEYGSVQEAVATQPDVRIREIERAMDQRDQLGTELDKLRADRDRMLTDMSFEINTRDDTHQALSVFINDLKDKLNNNKTNSIGGLRPGDTRPF</sequence>
<dbReference type="EMBL" id="MT145194">
    <property type="protein sequence ID" value="QJI05096.1"/>
    <property type="molecule type" value="Genomic_DNA"/>
</dbReference>
<evidence type="ECO:0000313" key="4">
    <source>
        <dbReference type="EMBL" id="QJH96840.1"/>
    </source>
</evidence>